<feature type="transmembrane region" description="Helical" evidence="2">
    <location>
        <begin position="317"/>
        <end position="342"/>
    </location>
</feature>
<keyword evidence="2" id="KW-0472">Membrane</keyword>
<dbReference type="Pfam" id="PF11911">
    <property type="entry name" value="DUF3429"/>
    <property type="match status" value="1"/>
</dbReference>
<evidence type="ECO:0000256" key="2">
    <source>
        <dbReference type="SAM" id="Phobius"/>
    </source>
</evidence>
<feature type="transmembrane region" description="Helical" evidence="2">
    <location>
        <begin position="279"/>
        <end position="297"/>
    </location>
</feature>
<dbReference type="PANTHER" id="PTHR15887:SF1">
    <property type="entry name" value="TRANSMEMBRANE PROTEIN 69"/>
    <property type="match status" value="1"/>
</dbReference>
<evidence type="ECO:0000313" key="4">
    <source>
        <dbReference type="Proteomes" id="UP000298327"/>
    </source>
</evidence>
<gene>
    <name evidence="3" type="ORF">EVG20_g10601</name>
</gene>
<protein>
    <recommendedName>
        <fullName evidence="5">Mnn4-regulates the mannosylphosphorylation</fullName>
    </recommendedName>
</protein>
<keyword evidence="2" id="KW-0812">Transmembrane</keyword>
<sequence>MTSEATPTTNSLGLDLANLKIDEQKPAPSAPSPAADASASAATSPVTAPAPEADKPAKADELKDAAREKSKPYVNHERVKTGGAPRDKLTDEELAERMAKIREQNEKIKQRRIVRPPPSLPPRALLAPSHPSTPTPRAAPSQLLRLATAFHQQQRGVASTVAGRPGSQTLEHAATNVKEEMGNSATDWAKAIAGGNFNVDAVKPINNTFLGVTSAVAQSVPKPYVAFGLLGGVPYVACSAATWYLAYQAGLATAGMTPHMDPGVALTVLDQALQIQMTYGAVMLSFLGALHWGFEFAGFGGHKGYSRLALGALPMLWAWPTLALEPTIALIAQWVGFTALWYADLKATNAGWTPKWYSQYRFYLSILVGSCIITSLASISYWGPVAGHGLLTHDLEMIRGERRHIHPESEGYVPGNVEAVSTGAEGDTYVMIRKRKGGEEGKGE</sequence>
<keyword evidence="4" id="KW-1185">Reference proteome</keyword>
<dbReference type="EMBL" id="SEOQ01001330">
    <property type="protein sequence ID" value="TFY52319.1"/>
    <property type="molecule type" value="Genomic_DNA"/>
</dbReference>
<organism evidence="3 4">
    <name type="scientific">Dentipellis fragilis</name>
    <dbReference type="NCBI Taxonomy" id="205917"/>
    <lineage>
        <taxon>Eukaryota</taxon>
        <taxon>Fungi</taxon>
        <taxon>Dikarya</taxon>
        <taxon>Basidiomycota</taxon>
        <taxon>Agaricomycotina</taxon>
        <taxon>Agaricomycetes</taxon>
        <taxon>Russulales</taxon>
        <taxon>Hericiaceae</taxon>
        <taxon>Dentipellis</taxon>
    </lineage>
</organism>
<name>A0A4Y9XUU5_9AGAM</name>
<reference evidence="3 4" key="1">
    <citation type="submission" date="2019-02" db="EMBL/GenBank/DDBJ databases">
        <title>Genome sequencing of the rare red list fungi Dentipellis fragilis.</title>
        <authorList>
            <person name="Buettner E."/>
            <person name="Kellner H."/>
        </authorList>
    </citation>
    <scope>NUCLEOTIDE SEQUENCE [LARGE SCALE GENOMIC DNA]</scope>
    <source>
        <strain evidence="3 4">DSM 105465</strain>
    </source>
</reference>
<feature type="compositionally biased region" description="Polar residues" evidence="1">
    <location>
        <begin position="1"/>
        <end position="12"/>
    </location>
</feature>
<dbReference type="InterPro" id="IPR021836">
    <property type="entry name" value="DUF3429"/>
</dbReference>
<evidence type="ECO:0000313" key="3">
    <source>
        <dbReference type="EMBL" id="TFY52319.1"/>
    </source>
</evidence>
<dbReference type="STRING" id="205917.A0A4Y9XUU5"/>
<feature type="region of interest" description="Disordered" evidence="1">
    <location>
        <begin position="1"/>
        <end position="92"/>
    </location>
</feature>
<comment type="caution">
    <text evidence="3">The sequence shown here is derived from an EMBL/GenBank/DDBJ whole genome shotgun (WGS) entry which is preliminary data.</text>
</comment>
<feature type="compositionally biased region" description="Low complexity" evidence="1">
    <location>
        <begin position="32"/>
        <end position="51"/>
    </location>
</feature>
<dbReference type="AlphaFoldDB" id="A0A4Y9XUU5"/>
<feature type="compositionally biased region" description="Basic and acidic residues" evidence="1">
    <location>
        <begin position="52"/>
        <end position="92"/>
    </location>
</feature>
<accession>A0A4Y9XUU5</accession>
<feature type="transmembrane region" description="Helical" evidence="2">
    <location>
        <begin position="224"/>
        <end position="246"/>
    </location>
</feature>
<dbReference type="PANTHER" id="PTHR15887">
    <property type="entry name" value="TRANSMEMBRANE PROTEIN 69"/>
    <property type="match status" value="1"/>
</dbReference>
<feature type="transmembrane region" description="Helical" evidence="2">
    <location>
        <begin position="362"/>
        <end position="382"/>
    </location>
</feature>
<proteinExistence type="predicted"/>
<dbReference type="OrthoDB" id="194289at2759"/>
<dbReference type="Proteomes" id="UP000298327">
    <property type="component" value="Unassembled WGS sequence"/>
</dbReference>
<keyword evidence="2" id="KW-1133">Transmembrane helix</keyword>
<evidence type="ECO:0000256" key="1">
    <source>
        <dbReference type="SAM" id="MobiDB-lite"/>
    </source>
</evidence>
<evidence type="ECO:0008006" key="5">
    <source>
        <dbReference type="Google" id="ProtNLM"/>
    </source>
</evidence>